<dbReference type="PANTHER" id="PTHR47763:SF1">
    <property type="entry name" value="DUF659 DOMAIN-CONTAINING PROTEIN"/>
    <property type="match status" value="1"/>
</dbReference>
<evidence type="ECO:0000256" key="2">
    <source>
        <dbReference type="ARBA" id="ARBA00022525"/>
    </source>
</evidence>
<dbReference type="InterPro" id="IPR002035">
    <property type="entry name" value="VWF_A"/>
</dbReference>
<dbReference type="Pfam" id="PF25106">
    <property type="entry name" value="VWA_4"/>
    <property type="match status" value="1"/>
</dbReference>
<dbReference type="GO" id="GO:0005737">
    <property type="term" value="C:cytoplasm"/>
    <property type="evidence" value="ECO:0007669"/>
    <property type="project" value="TreeGrafter"/>
</dbReference>
<comment type="caution">
    <text evidence="6">The sequence shown here is derived from an EMBL/GenBank/DDBJ whole genome shotgun (WGS) entry which is preliminary data.</text>
</comment>
<comment type="subcellular location">
    <subcellularLocation>
        <location evidence="1">Secreted</location>
    </subcellularLocation>
</comment>
<dbReference type="PROSITE" id="PS50234">
    <property type="entry name" value="VWFA"/>
    <property type="match status" value="1"/>
</dbReference>
<gene>
    <name evidence="6" type="ORF">PSON_ATCC_30995.1.T0390040</name>
</gene>
<name>A0A8S1MRI4_9CILI</name>
<feature type="compositionally biased region" description="Basic and acidic residues" evidence="4">
    <location>
        <begin position="148"/>
        <end position="234"/>
    </location>
</feature>
<protein>
    <recommendedName>
        <fullName evidence="5">VWFA domain-containing protein</fullName>
    </recommendedName>
</protein>
<proteinExistence type="predicted"/>
<keyword evidence="3" id="KW-0732">Signal</keyword>
<feature type="compositionally biased region" description="Polar residues" evidence="4">
    <location>
        <begin position="38"/>
        <end position="64"/>
    </location>
</feature>
<keyword evidence="2" id="KW-0964">Secreted</keyword>
<dbReference type="OrthoDB" id="422053at2759"/>
<evidence type="ECO:0000313" key="6">
    <source>
        <dbReference type="EMBL" id="CAD8079345.1"/>
    </source>
</evidence>
<evidence type="ECO:0000259" key="5">
    <source>
        <dbReference type="PROSITE" id="PS50234"/>
    </source>
</evidence>
<dbReference type="InterPro" id="IPR056861">
    <property type="entry name" value="HMCN1-like_VWA"/>
</dbReference>
<keyword evidence="7" id="KW-1185">Reference proteome</keyword>
<organism evidence="6 7">
    <name type="scientific">Paramecium sonneborni</name>
    <dbReference type="NCBI Taxonomy" id="65129"/>
    <lineage>
        <taxon>Eukaryota</taxon>
        <taxon>Sar</taxon>
        <taxon>Alveolata</taxon>
        <taxon>Ciliophora</taxon>
        <taxon>Intramacronucleata</taxon>
        <taxon>Oligohymenophorea</taxon>
        <taxon>Peniculida</taxon>
        <taxon>Parameciidae</taxon>
        <taxon>Paramecium</taxon>
    </lineage>
</organism>
<dbReference type="Proteomes" id="UP000692954">
    <property type="component" value="Unassembled WGS sequence"/>
</dbReference>
<dbReference type="CDD" id="cd00198">
    <property type="entry name" value="vWFA"/>
    <property type="match status" value="1"/>
</dbReference>
<accession>A0A8S1MRI4</accession>
<reference evidence="6" key="1">
    <citation type="submission" date="2021-01" db="EMBL/GenBank/DDBJ databases">
        <authorList>
            <consortium name="Genoscope - CEA"/>
            <person name="William W."/>
        </authorList>
    </citation>
    <scope>NUCLEOTIDE SEQUENCE</scope>
</reference>
<dbReference type="GO" id="GO:0004674">
    <property type="term" value="F:protein serine/threonine kinase activity"/>
    <property type="evidence" value="ECO:0007669"/>
    <property type="project" value="TreeGrafter"/>
</dbReference>
<feature type="domain" description="VWFA" evidence="5">
    <location>
        <begin position="252"/>
        <end position="458"/>
    </location>
</feature>
<evidence type="ECO:0000256" key="3">
    <source>
        <dbReference type="ARBA" id="ARBA00022729"/>
    </source>
</evidence>
<evidence type="ECO:0000313" key="7">
    <source>
        <dbReference type="Proteomes" id="UP000692954"/>
    </source>
</evidence>
<feature type="region of interest" description="Disordered" evidence="4">
    <location>
        <begin position="29"/>
        <end position="243"/>
    </location>
</feature>
<evidence type="ECO:0000256" key="4">
    <source>
        <dbReference type="SAM" id="MobiDB-lite"/>
    </source>
</evidence>
<dbReference type="AlphaFoldDB" id="A0A8S1MRI4"/>
<dbReference type="EMBL" id="CAJJDN010000039">
    <property type="protein sequence ID" value="CAD8079345.1"/>
    <property type="molecule type" value="Genomic_DNA"/>
</dbReference>
<sequence length="466" mass="53639">MGKKAAPKQQVNKKAVIRRTRTIQALIEGNENIVHQKLGQTRSQSNGVQQKKINKQTQQANQKKVVTEKGKSVPKQNSKQKEEKQPIKDDTKQKKQAEVQDNKKDTETKQNVKQVQKKVISKKQISQKKSTPKKAQIKVNVTKKVSQKKNEKEVNKSEKKEGEKSEVKNNEKMEKQVIDKSEKKDVEESDKKVNDKSEKKIIDKSEKKSEKKGRSGKKEQEQEQQQKQEQKQTDSAKLPRRTESKAAAGIVDVVFCVDTTSSMSMYLNQTKNTVKEIIKNIKNKAQNEDISVKFGFVCYRDHPPQDHSYITKIQDLCGEDEIIKFIDQQDAQGGGDTPEAVLDGLYDAAKKIEWRDASHTPSLRYIFHIADAPPHGKEFYDQDYSWPNGVPSGITLDKVTHVINIREIHYRLINVNKTNLLEKMKKLFKEKFTNYEEAELENAKDMDFRVSDMIIRELLPDVDYND</sequence>
<dbReference type="PANTHER" id="PTHR47763">
    <property type="entry name" value="ALPHA-PROTEIN KINASE VWKA"/>
    <property type="match status" value="1"/>
</dbReference>
<feature type="compositionally biased region" description="Basic and acidic residues" evidence="4">
    <location>
        <begin position="79"/>
        <end position="110"/>
    </location>
</feature>
<dbReference type="InterPro" id="IPR052969">
    <property type="entry name" value="Thr-specific_kinase-like"/>
</dbReference>
<evidence type="ECO:0000256" key="1">
    <source>
        <dbReference type="ARBA" id="ARBA00004613"/>
    </source>
</evidence>